<dbReference type="AlphaFoldDB" id="A0A176WQT0"/>
<reference evidence="9" key="1">
    <citation type="submission" date="2016-03" db="EMBL/GenBank/DDBJ databases">
        <title>Mechanisms controlling the formation of the plant cell surface in tip-growing cells are functionally conserved among land plants.</title>
        <authorList>
            <person name="Honkanen S."/>
            <person name="Jones V.A."/>
            <person name="Morieri G."/>
            <person name="Champion C."/>
            <person name="Hetherington A.J."/>
            <person name="Kelly S."/>
            <person name="Saint-Marcoux D."/>
            <person name="Proust H."/>
            <person name="Prescott H."/>
            <person name="Dolan L."/>
        </authorList>
    </citation>
    <scope>NUCLEOTIDE SEQUENCE [LARGE SCALE GENOMIC DNA]</scope>
    <source>
        <tissue evidence="9">Whole gametophyte</tissue>
    </source>
</reference>
<keyword evidence="2" id="KW-0813">Transport</keyword>
<gene>
    <name evidence="9" type="ORF">AXG93_3791s1000</name>
</gene>
<dbReference type="Proteomes" id="UP000077202">
    <property type="component" value="Unassembled WGS sequence"/>
</dbReference>
<feature type="transmembrane region" description="Helical" evidence="7">
    <location>
        <begin position="215"/>
        <end position="234"/>
    </location>
</feature>
<dbReference type="FunFam" id="3.30.750.24:FF:000002">
    <property type="entry name" value="Sulfate transporter 31"/>
    <property type="match status" value="1"/>
</dbReference>
<dbReference type="CDD" id="cd07042">
    <property type="entry name" value="STAS_SulP_like_sulfate_transporter"/>
    <property type="match status" value="1"/>
</dbReference>
<dbReference type="GO" id="GO:0055085">
    <property type="term" value="P:transmembrane transport"/>
    <property type="evidence" value="ECO:0007669"/>
    <property type="project" value="InterPro"/>
</dbReference>
<keyword evidence="10" id="KW-1185">Reference proteome</keyword>
<name>A0A176WQT0_MARPO</name>
<evidence type="ECO:0000256" key="1">
    <source>
        <dbReference type="ARBA" id="ARBA00004141"/>
    </source>
</evidence>
<evidence type="ECO:0000256" key="4">
    <source>
        <dbReference type="ARBA" id="ARBA00022989"/>
    </source>
</evidence>
<comment type="caution">
    <text evidence="9">The sequence shown here is derived from an EMBL/GenBank/DDBJ whole genome shotgun (WGS) entry which is preliminary data.</text>
</comment>
<dbReference type="InterPro" id="IPR002645">
    <property type="entry name" value="STAS_dom"/>
</dbReference>
<dbReference type="SUPFAM" id="SSF52091">
    <property type="entry name" value="SpoIIaa-like"/>
    <property type="match status" value="1"/>
</dbReference>
<evidence type="ECO:0000256" key="5">
    <source>
        <dbReference type="ARBA" id="ARBA00023136"/>
    </source>
</evidence>
<dbReference type="EMBL" id="LVLJ01000359">
    <property type="protein sequence ID" value="OAE34662.1"/>
    <property type="molecule type" value="Genomic_DNA"/>
</dbReference>
<dbReference type="PROSITE" id="PS50801">
    <property type="entry name" value="STAS"/>
    <property type="match status" value="1"/>
</dbReference>
<feature type="transmembrane region" description="Helical" evidence="7">
    <location>
        <begin position="451"/>
        <end position="473"/>
    </location>
</feature>
<evidence type="ECO:0000256" key="3">
    <source>
        <dbReference type="ARBA" id="ARBA00022692"/>
    </source>
</evidence>
<comment type="subcellular location">
    <subcellularLocation>
        <location evidence="1">Membrane</location>
        <topology evidence="1">Multi-pass membrane protein</topology>
    </subcellularLocation>
</comment>
<dbReference type="GO" id="GO:0016020">
    <property type="term" value="C:membrane"/>
    <property type="evidence" value="ECO:0007669"/>
    <property type="project" value="UniProtKB-SubCell"/>
</dbReference>
<dbReference type="Pfam" id="PF00916">
    <property type="entry name" value="Sulfate_transp"/>
    <property type="match status" value="1"/>
</dbReference>
<dbReference type="InterPro" id="IPR001902">
    <property type="entry name" value="SLC26A/SulP_fam"/>
</dbReference>
<sequence>MSHFTRSESERERQAEGHSRRIHTDLEEGSQEATKPEDRPLVHKVGIPPRASLGNQIGDTIKETFFPDDPLRQFKGHTGKRRWLMGLAYIFPILDWLPKYNWKLFKGDLIAGLTIASLAIPQDLGYAKLANLDPINGLYSSFVPPLVYSVLGSSRDIAIGPVAVVSILIGQLLKSEADPILEKELYYRLALTATFFAGVVQAGLGFFRLGFIIDFLSHAAIIGFMAGAAVTIALQQLKGLLGITHFTTNTDVVSVMRSVWTRTDEWNWQTICIGLFFLLVLPTTKRIAKMKKKLFWIAAMAPLASVILSTLFVFVTRADRHGVKIVRNIKQGINPGSLHEIYWTGENLSKGFKVGLVAGLVALTEAVAIGRTFASLKDYHIDGNKEMIAIGSMNIAGSFTSCYVATGSFSRSAVNYQSGCKTAMANIVMAIVVLFTLLFLTPLFHYTPNCILSAIIISAVVSLVDFDAAFLVWKTDKVDFLVLAGAFFGVFFVSVEIGLLVAVIISFAKILLHVTRPHTAVLGNIPSTSIYRNTLQYPNATTEPGILIVRIDAAIYFSNSNYIRERIIRYVNEEEDNIKEKGGVPLQFIIIEMAPVMSIDTAGIHAFEELYTAMKKRGIQITISNPVGGVIEKLEAGGFADLLGHEWFFLSVGEGVSVCQIIMKRNQHALEEEKGTENV</sequence>
<feature type="domain" description="STAS" evidence="8">
    <location>
        <begin position="536"/>
        <end position="659"/>
    </location>
</feature>
<dbReference type="InterPro" id="IPR036513">
    <property type="entry name" value="STAS_dom_sf"/>
</dbReference>
<feature type="transmembrane region" description="Helical" evidence="7">
    <location>
        <begin position="266"/>
        <end position="282"/>
    </location>
</feature>
<dbReference type="PANTHER" id="PTHR11814">
    <property type="entry name" value="SULFATE TRANSPORTER"/>
    <property type="match status" value="1"/>
</dbReference>
<feature type="compositionally biased region" description="Basic and acidic residues" evidence="6">
    <location>
        <begin position="1"/>
        <end position="26"/>
    </location>
</feature>
<protein>
    <recommendedName>
        <fullName evidence="8">STAS domain-containing protein</fullName>
    </recommendedName>
</protein>
<evidence type="ECO:0000256" key="2">
    <source>
        <dbReference type="ARBA" id="ARBA00022448"/>
    </source>
</evidence>
<evidence type="ECO:0000313" key="9">
    <source>
        <dbReference type="EMBL" id="OAE34662.1"/>
    </source>
</evidence>
<evidence type="ECO:0000313" key="10">
    <source>
        <dbReference type="Proteomes" id="UP000077202"/>
    </source>
</evidence>
<evidence type="ECO:0000259" key="8">
    <source>
        <dbReference type="PROSITE" id="PS50801"/>
    </source>
</evidence>
<proteinExistence type="predicted"/>
<dbReference type="InterPro" id="IPR011547">
    <property type="entry name" value="SLC26A/SulP_dom"/>
</dbReference>
<keyword evidence="3 7" id="KW-0812">Transmembrane</keyword>
<evidence type="ECO:0000256" key="6">
    <source>
        <dbReference type="SAM" id="MobiDB-lite"/>
    </source>
</evidence>
<dbReference type="NCBIfam" id="TIGR00815">
    <property type="entry name" value="sulP"/>
    <property type="match status" value="1"/>
</dbReference>
<feature type="region of interest" description="Disordered" evidence="6">
    <location>
        <begin position="1"/>
        <end position="45"/>
    </location>
</feature>
<feature type="transmembrane region" description="Helical" evidence="7">
    <location>
        <begin position="294"/>
        <end position="315"/>
    </location>
</feature>
<evidence type="ECO:0000256" key="7">
    <source>
        <dbReference type="SAM" id="Phobius"/>
    </source>
</evidence>
<feature type="transmembrane region" description="Helical" evidence="7">
    <location>
        <begin position="427"/>
        <end position="445"/>
    </location>
</feature>
<accession>A0A176WQT0</accession>
<feature type="transmembrane region" description="Helical" evidence="7">
    <location>
        <begin position="185"/>
        <end position="209"/>
    </location>
</feature>
<dbReference type="Pfam" id="PF01740">
    <property type="entry name" value="STAS"/>
    <property type="match status" value="1"/>
</dbReference>
<feature type="transmembrane region" description="Helical" evidence="7">
    <location>
        <begin position="387"/>
        <end position="406"/>
    </location>
</feature>
<keyword evidence="5 7" id="KW-0472">Membrane</keyword>
<organism evidence="9 10">
    <name type="scientific">Marchantia polymorpha subsp. ruderalis</name>
    <dbReference type="NCBI Taxonomy" id="1480154"/>
    <lineage>
        <taxon>Eukaryota</taxon>
        <taxon>Viridiplantae</taxon>
        <taxon>Streptophyta</taxon>
        <taxon>Embryophyta</taxon>
        <taxon>Marchantiophyta</taxon>
        <taxon>Marchantiopsida</taxon>
        <taxon>Marchantiidae</taxon>
        <taxon>Marchantiales</taxon>
        <taxon>Marchantiaceae</taxon>
        <taxon>Marchantia</taxon>
    </lineage>
</organism>
<feature type="transmembrane region" description="Helical" evidence="7">
    <location>
        <begin position="480"/>
        <end position="508"/>
    </location>
</feature>
<dbReference type="Gene3D" id="3.30.750.24">
    <property type="entry name" value="STAS domain"/>
    <property type="match status" value="1"/>
</dbReference>
<keyword evidence="4 7" id="KW-1133">Transmembrane helix</keyword>